<dbReference type="PRINTS" id="PR00111">
    <property type="entry name" value="ABHYDROLASE"/>
</dbReference>
<evidence type="ECO:0000313" key="2">
    <source>
        <dbReference type="EMBL" id="GIJ26367.1"/>
    </source>
</evidence>
<dbReference type="PANTHER" id="PTHR43433">
    <property type="entry name" value="HYDROLASE, ALPHA/BETA FOLD FAMILY PROTEIN"/>
    <property type="match status" value="1"/>
</dbReference>
<reference evidence="2 3" key="1">
    <citation type="submission" date="2021-01" db="EMBL/GenBank/DDBJ databases">
        <title>Whole genome shotgun sequence of Verrucosispora qiuiae NBRC 106684.</title>
        <authorList>
            <person name="Komaki H."/>
            <person name="Tamura T."/>
        </authorList>
    </citation>
    <scope>NUCLEOTIDE SEQUENCE [LARGE SCALE GENOMIC DNA]</scope>
    <source>
        <strain evidence="2 3">NBRC 106684</strain>
    </source>
</reference>
<dbReference type="Pfam" id="PF00561">
    <property type="entry name" value="Abhydrolase_1"/>
    <property type="match status" value="1"/>
</dbReference>
<organism evidence="2 3">
    <name type="scientific">Micromonospora qiuiae</name>
    <dbReference type="NCBI Taxonomy" id="502268"/>
    <lineage>
        <taxon>Bacteria</taxon>
        <taxon>Bacillati</taxon>
        <taxon>Actinomycetota</taxon>
        <taxon>Actinomycetes</taxon>
        <taxon>Micromonosporales</taxon>
        <taxon>Micromonosporaceae</taxon>
        <taxon>Micromonospora</taxon>
    </lineage>
</organism>
<comment type="caution">
    <text evidence="2">The sequence shown here is derived from an EMBL/GenBank/DDBJ whole genome shotgun (WGS) entry which is preliminary data.</text>
</comment>
<protein>
    <submittedName>
        <fullName evidence="2">Non-heme chloroperoxidase</fullName>
    </submittedName>
</protein>
<name>A0ABQ4J882_9ACTN</name>
<evidence type="ECO:0000313" key="3">
    <source>
        <dbReference type="Proteomes" id="UP000653076"/>
    </source>
</evidence>
<dbReference type="SUPFAM" id="SSF53474">
    <property type="entry name" value="alpha/beta-Hydrolases"/>
    <property type="match status" value="1"/>
</dbReference>
<dbReference type="EMBL" id="BOPC01000018">
    <property type="protein sequence ID" value="GIJ26367.1"/>
    <property type="molecule type" value="Genomic_DNA"/>
</dbReference>
<accession>A0ABQ4J882</accession>
<dbReference type="InterPro" id="IPR029058">
    <property type="entry name" value="AB_hydrolase_fold"/>
</dbReference>
<proteinExistence type="predicted"/>
<dbReference type="Gene3D" id="3.40.50.1820">
    <property type="entry name" value="alpha/beta hydrolase"/>
    <property type="match status" value="1"/>
</dbReference>
<feature type="domain" description="AB hydrolase-1" evidence="1">
    <location>
        <begin position="22"/>
        <end position="254"/>
    </location>
</feature>
<sequence>MATITAQDGTQIFYKDWGSGRPIVFSHGWPLNADAWDSQLKFVADNGFRGIAHDRRGHGRSGQPWDGNDMDTYADDLGALLEALDLREAVLVGHSTGGGEVVRYIGRHGTGRVSKVVLLGAVPPFLLQTEDNPDGAPRQVFDEIRAGVTADRSQYYKDLTYPFYGANRDGSTISEGVREAFWLAGMQVGVKAAYDCIAAFSESDFRADLAKVDVPALVVHGDDDQIVPIAISGLKTAELLKDVSLKIYQGAPHGIVGSSYQSRFHTDLLDFITL</sequence>
<keyword evidence="3" id="KW-1185">Reference proteome</keyword>
<dbReference type="Proteomes" id="UP000653076">
    <property type="component" value="Unassembled WGS sequence"/>
</dbReference>
<dbReference type="InterPro" id="IPR050471">
    <property type="entry name" value="AB_hydrolase"/>
</dbReference>
<evidence type="ECO:0000259" key="1">
    <source>
        <dbReference type="Pfam" id="PF00561"/>
    </source>
</evidence>
<dbReference type="RefSeq" id="WP_204033887.1">
    <property type="nucleotide sequence ID" value="NZ_BOPC01000018.1"/>
</dbReference>
<gene>
    <name evidence="2" type="primary">cpo</name>
    <name evidence="2" type="ORF">Vqi01_15290</name>
</gene>
<dbReference type="InterPro" id="IPR000073">
    <property type="entry name" value="AB_hydrolase_1"/>
</dbReference>
<dbReference type="PANTHER" id="PTHR43433:SF3">
    <property type="entry name" value="NON-HEME CHLOROPEROXIDASE"/>
    <property type="match status" value="1"/>
</dbReference>